<dbReference type="eggNOG" id="COG3835">
    <property type="taxonomic scope" value="Bacteria"/>
</dbReference>
<reference evidence="4 5" key="2">
    <citation type="journal article" date="2010" name="Stand. Genomic Sci.">
        <title>Complete genome sequence of Desulfohalobium retbaense type strain (HR(100)).</title>
        <authorList>
            <person name="Spring S."/>
            <person name="Nolan M."/>
            <person name="Lapidus A."/>
            <person name="Glavina Del Rio T."/>
            <person name="Copeland A."/>
            <person name="Tice H."/>
            <person name="Cheng J.F."/>
            <person name="Lucas S."/>
            <person name="Land M."/>
            <person name="Chen F."/>
            <person name="Bruce D."/>
            <person name="Goodwin L."/>
            <person name="Pitluck S."/>
            <person name="Ivanova N."/>
            <person name="Mavromatis K."/>
            <person name="Mikhailova N."/>
            <person name="Pati A."/>
            <person name="Chen A."/>
            <person name="Palaniappan K."/>
            <person name="Hauser L."/>
            <person name="Chang Y.J."/>
            <person name="Jeffries C.D."/>
            <person name="Munk C."/>
            <person name="Kiss H."/>
            <person name="Chain P."/>
            <person name="Han C."/>
            <person name="Brettin T."/>
            <person name="Detter J.C."/>
            <person name="Schuler E."/>
            <person name="Goker M."/>
            <person name="Rohde M."/>
            <person name="Bristow J."/>
            <person name="Eisen J.A."/>
            <person name="Markowitz V."/>
            <person name="Hugenholtz P."/>
            <person name="Kyrpides N.C."/>
            <person name="Klenk H.P."/>
        </authorList>
    </citation>
    <scope>NUCLEOTIDE SEQUENCE [LARGE SCALE GENOMIC DNA]</scope>
    <source>
        <strain evidence="5">ATCC 49802 / DSM 20745 / S 6022</strain>
    </source>
</reference>
<feature type="domain" description="CdaR GGDEF-like" evidence="3">
    <location>
        <begin position="124"/>
        <end position="282"/>
    </location>
</feature>
<protein>
    <submittedName>
        <fullName evidence="4">Transcriptional regulator, CdaR</fullName>
    </submittedName>
</protein>
<dbReference type="InterPro" id="IPR042070">
    <property type="entry name" value="PucR_C-HTH_sf"/>
</dbReference>
<dbReference type="Gene3D" id="1.10.10.2840">
    <property type="entry name" value="PucR C-terminal helix-turn-helix domain"/>
    <property type="match status" value="1"/>
</dbReference>
<dbReference type="InterPro" id="IPR051448">
    <property type="entry name" value="CdaR-like_regulators"/>
</dbReference>
<comment type="similarity">
    <text evidence="1">Belongs to the CdaR family.</text>
</comment>
<name>D1C5G2_SPHTD</name>
<evidence type="ECO:0000259" key="2">
    <source>
        <dbReference type="Pfam" id="PF13556"/>
    </source>
</evidence>
<organism evidence="4 5">
    <name type="scientific">Sphaerobacter thermophilus (strain ATCC 49802 / DSM 20745 / KCCM 41009 / NCIMB 13125 / S 6022)</name>
    <dbReference type="NCBI Taxonomy" id="479434"/>
    <lineage>
        <taxon>Bacteria</taxon>
        <taxon>Pseudomonadati</taxon>
        <taxon>Thermomicrobiota</taxon>
        <taxon>Thermomicrobia</taxon>
        <taxon>Sphaerobacterales</taxon>
        <taxon>Sphaerobacterineae</taxon>
        <taxon>Sphaerobacteraceae</taxon>
        <taxon>Sphaerobacter</taxon>
    </lineage>
</organism>
<evidence type="ECO:0000313" key="5">
    <source>
        <dbReference type="Proteomes" id="UP000002027"/>
    </source>
</evidence>
<dbReference type="PANTHER" id="PTHR33744:SF15">
    <property type="entry name" value="CARBOHYDRATE DIACID REGULATOR"/>
    <property type="match status" value="1"/>
</dbReference>
<evidence type="ECO:0000313" key="4">
    <source>
        <dbReference type="EMBL" id="ACZ37478.1"/>
    </source>
</evidence>
<sequence length="397" mass="43275">MAMVKVQFDRVAEVVLERTAELLAADVAVVDDRGVTRASTDPDLVGLPFDAVQPDPTGHFLRVPLRVDSHEGQVIVGPPVTGEATSPRLVQALVELVINQAAVLEQIPKRHELKDKFIHDLLRGQFGDEADVLRVAQILGMDFTRPRAVILIDAAEFILSASGPDRPEAAEVQRRRRAQLVIASVVGFFDLPNDSICAYIGDGDIAVLKASSTQDLVAWTDEDSPDQPAASWANLSALKRAADALLARLRRDTGAHVNVGIGRYHPGIRGLARSYQDARAALFLGRRFHGQNRVHCLDGLGMAAFVGVADERTKIDLARHLLSPLDHAPELLETLDAFFAADCCLSDAAARLAIHRNTLSYRLDKVALLTGLDPRRFDDAVQVRLALLVRSLRSATE</sequence>
<gene>
    <name evidence="4" type="ordered locus">Sthe_0039</name>
</gene>
<keyword evidence="5" id="KW-1185">Reference proteome</keyword>
<dbReference type="FunCoup" id="D1C5G2">
    <property type="interactions" value="4"/>
</dbReference>
<dbReference type="InterPro" id="IPR041522">
    <property type="entry name" value="CdaR_GGDEF"/>
</dbReference>
<accession>D1C5G2</accession>
<dbReference type="STRING" id="479434.Sthe_0039"/>
<dbReference type="PANTHER" id="PTHR33744">
    <property type="entry name" value="CARBOHYDRATE DIACID REGULATOR"/>
    <property type="match status" value="1"/>
</dbReference>
<reference evidence="5" key="1">
    <citation type="submission" date="2009-11" db="EMBL/GenBank/DDBJ databases">
        <title>The complete chromosome 1 of Sphaerobacter thermophilus DSM 20745.</title>
        <authorList>
            <person name="Lucas S."/>
            <person name="Copeland A."/>
            <person name="Lapidus A."/>
            <person name="Glavina del Rio T."/>
            <person name="Dalin E."/>
            <person name="Tice H."/>
            <person name="Bruce D."/>
            <person name="Goodwin L."/>
            <person name="Pitluck S."/>
            <person name="Kyrpides N."/>
            <person name="Mavromatis K."/>
            <person name="Ivanova N."/>
            <person name="Mikhailova N."/>
            <person name="LaButti K.M."/>
            <person name="Clum A."/>
            <person name="Sun H.I."/>
            <person name="Brettin T."/>
            <person name="Detter J.C."/>
            <person name="Han C."/>
            <person name="Larimer F."/>
            <person name="Land M."/>
            <person name="Hauser L."/>
            <person name="Markowitz V."/>
            <person name="Cheng J.F."/>
            <person name="Hugenholtz P."/>
            <person name="Woyke T."/>
            <person name="Wu D."/>
            <person name="Steenblock K."/>
            <person name="Schneider S."/>
            <person name="Pukall R."/>
            <person name="Goeker M."/>
            <person name="Klenk H.P."/>
            <person name="Eisen J.A."/>
        </authorList>
    </citation>
    <scope>NUCLEOTIDE SEQUENCE [LARGE SCALE GENOMIC DNA]</scope>
    <source>
        <strain evidence="5">ATCC 49802 / DSM 20745 / S 6022</strain>
    </source>
</reference>
<dbReference type="EMBL" id="CP001823">
    <property type="protein sequence ID" value="ACZ37478.1"/>
    <property type="molecule type" value="Genomic_DNA"/>
</dbReference>
<dbReference type="KEGG" id="sti:Sthe_0039"/>
<dbReference type="Pfam" id="PF17853">
    <property type="entry name" value="GGDEF_2"/>
    <property type="match status" value="1"/>
</dbReference>
<proteinExistence type="inferred from homology"/>
<dbReference type="InterPro" id="IPR025736">
    <property type="entry name" value="PucR_C-HTH_dom"/>
</dbReference>
<dbReference type="Pfam" id="PF13556">
    <property type="entry name" value="HTH_30"/>
    <property type="match status" value="1"/>
</dbReference>
<evidence type="ECO:0000259" key="3">
    <source>
        <dbReference type="Pfam" id="PF17853"/>
    </source>
</evidence>
<dbReference type="InParanoid" id="D1C5G2"/>
<dbReference type="HOGENOM" id="CLU_628093_0_0_0"/>
<dbReference type="AlphaFoldDB" id="D1C5G2"/>
<dbReference type="Proteomes" id="UP000002027">
    <property type="component" value="Chromosome 1"/>
</dbReference>
<feature type="domain" description="PucR C-terminal helix-turn-helix" evidence="2">
    <location>
        <begin position="331"/>
        <end position="388"/>
    </location>
</feature>
<evidence type="ECO:0000256" key="1">
    <source>
        <dbReference type="ARBA" id="ARBA00006754"/>
    </source>
</evidence>